<evidence type="ECO:0000313" key="2">
    <source>
        <dbReference type="Proteomes" id="UP000299102"/>
    </source>
</evidence>
<dbReference type="Proteomes" id="UP000299102">
    <property type="component" value="Unassembled WGS sequence"/>
</dbReference>
<reference evidence="1 2" key="1">
    <citation type="journal article" date="2019" name="Commun. Biol.">
        <title>The bagworm genome reveals a unique fibroin gene that provides high tensile strength.</title>
        <authorList>
            <person name="Kono N."/>
            <person name="Nakamura H."/>
            <person name="Ohtoshi R."/>
            <person name="Tomita M."/>
            <person name="Numata K."/>
            <person name="Arakawa K."/>
        </authorList>
    </citation>
    <scope>NUCLEOTIDE SEQUENCE [LARGE SCALE GENOMIC DNA]</scope>
</reference>
<gene>
    <name evidence="1" type="ORF">EVAR_53637_1</name>
</gene>
<evidence type="ECO:0000313" key="1">
    <source>
        <dbReference type="EMBL" id="GBP56563.1"/>
    </source>
</evidence>
<keyword evidence="2" id="KW-1185">Reference proteome</keyword>
<dbReference type="GO" id="GO:0003676">
    <property type="term" value="F:nucleic acid binding"/>
    <property type="evidence" value="ECO:0007669"/>
    <property type="project" value="InterPro"/>
</dbReference>
<dbReference type="OrthoDB" id="10017160at2759"/>
<dbReference type="EMBL" id="BGZK01000695">
    <property type="protein sequence ID" value="GBP56563.1"/>
    <property type="molecule type" value="Genomic_DNA"/>
</dbReference>
<dbReference type="InterPro" id="IPR036397">
    <property type="entry name" value="RNaseH_sf"/>
</dbReference>
<comment type="caution">
    <text evidence="1">The sequence shown here is derived from an EMBL/GenBank/DDBJ whole genome shotgun (WGS) entry which is preliminary data.</text>
</comment>
<evidence type="ECO:0008006" key="3">
    <source>
        <dbReference type="Google" id="ProtNLM"/>
    </source>
</evidence>
<protein>
    <recommendedName>
        <fullName evidence="3">Mariner Mos1 transposase</fullName>
    </recommendedName>
</protein>
<dbReference type="Gene3D" id="3.30.420.10">
    <property type="entry name" value="Ribonuclease H-like superfamily/Ribonuclease H"/>
    <property type="match status" value="1"/>
</dbReference>
<name>A0A4C1X090_EUMVA</name>
<dbReference type="AlphaFoldDB" id="A0A4C1X090"/>
<sequence>MEKIWIYCYDFKTKQQSTVSVHQNEPTVPLQNCRTMNSDWYMTISLPEVIDELRKNNCKRRITLHHSNASSDTAKQANKFLKEKNVKLMSNLAYSPNLTL</sequence>
<organism evidence="1 2">
    <name type="scientific">Eumeta variegata</name>
    <name type="common">Bagworm moth</name>
    <name type="synonym">Eumeta japonica</name>
    <dbReference type="NCBI Taxonomy" id="151549"/>
    <lineage>
        <taxon>Eukaryota</taxon>
        <taxon>Metazoa</taxon>
        <taxon>Ecdysozoa</taxon>
        <taxon>Arthropoda</taxon>
        <taxon>Hexapoda</taxon>
        <taxon>Insecta</taxon>
        <taxon>Pterygota</taxon>
        <taxon>Neoptera</taxon>
        <taxon>Endopterygota</taxon>
        <taxon>Lepidoptera</taxon>
        <taxon>Glossata</taxon>
        <taxon>Ditrysia</taxon>
        <taxon>Tineoidea</taxon>
        <taxon>Psychidae</taxon>
        <taxon>Oiketicinae</taxon>
        <taxon>Eumeta</taxon>
    </lineage>
</organism>
<accession>A0A4C1X090</accession>
<proteinExistence type="predicted"/>